<dbReference type="InterPro" id="IPR002789">
    <property type="entry name" value="HerA_central"/>
</dbReference>
<dbReference type="Pfam" id="PF01935">
    <property type="entry name" value="DUF87"/>
    <property type="match status" value="1"/>
</dbReference>
<reference evidence="2 3" key="1">
    <citation type="journal article" date="2019" name="J. Gen. Appl. Microbiol.">
        <title>Aerobic degradation of cis-dichloroethene by the marine bacterium Marinobacter salsuginis strain 5N-3.</title>
        <authorList>
            <person name="Inoue Y."/>
            <person name="Fukunaga Y."/>
            <person name="Katsumata H."/>
            <person name="Ohji S."/>
            <person name="Hosoyama A."/>
            <person name="Mori K."/>
            <person name="Ando K."/>
        </authorList>
    </citation>
    <scope>NUCLEOTIDE SEQUENCE [LARGE SCALE GENOMIC DNA]</scope>
    <source>
        <strain evidence="2 3">NBRC 109114</strain>
    </source>
</reference>
<comment type="caution">
    <text evidence="2">The sequence shown here is derived from an EMBL/GenBank/DDBJ whole genome shotgun (WGS) entry which is preliminary data.</text>
</comment>
<dbReference type="Gene3D" id="1.10.8.730">
    <property type="match status" value="1"/>
</dbReference>
<dbReference type="PANTHER" id="PTHR42957">
    <property type="entry name" value="HELICASE MJ1565-RELATED"/>
    <property type="match status" value="1"/>
</dbReference>
<proteinExistence type="predicted"/>
<sequence>MMKASNFHHALIGTSGVGKTFTIRKMAIEFASQGVTQFILDTQGDYSFAEFSSNHDMKGVRVNEIKFGYGPGTAGINPFAIHSDDQYGGFHHAVIGVLETLRLFNPSIGSRQKTQLRRLITRTYERKGIVMEDPRSWRLEPPSMRDLLITIDDEIKAVKSRSGTDIFDEIEEARKKAQRAAFRIKNEAGSTEDQQALEKEIEGHKASVMEAFEKMLDAELQTGEKLPSLSGSLNRLEAIHDMIEGAIISGLFDGENISAKRGAINVLDLTSLNQADQQPIFYLLLEKTFHSAVRTCKNLNPKIPDMMFGFDEVKLFTALADSPLDPINRFFTEGRKYGLGSLCGLQHPKQLTNEMRSSIGTIMLLPVAKEKIADVKRLWNIPEEQMSRLRAKSDAFYGFGNDSFVPIKLFG</sequence>
<organism evidence="2 3">
    <name type="scientific">Marinobacter salsuginis</name>
    <dbReference type="NCBI Taxonomy" id="418719"/>
    <lineage>
        <taxon>Bacteria</taxon>
        <taxon>Pseudomonadati</taxon>
        <taxon>Pseudomonadota</taxon>
        <taxon>Gammaproteobacteria</taxon>
        <taxon>Pseudomonadales</taxon>
        <taxon>Marinobacteraceae</taxon>
        <taxon>Marinobacter</taxon>
    </lineage>
</organism>
<gene>
    <name evidence="2" type="ORF">MSSD14B_23350</name>
</gene>
<name>A0A5M3Q0Q3_9GAMM</name>
<evidence type="ECO:0000313" key="2">
    <source>
        <dbReference type="EMBL" id="GBO88667.1"/>
    </source>
</evidence>
<dbReference type="Proteomes" id="UP000387223">
    <property type="component" value="Unassembled WGS sequence"/>
</dbReference>
<dbReference type="PANTHER" id="PTHR42957:SF1">
    <property type="entry name" value="HELICASE MJ1565-RELATED"/>
    <property type="match status" value="1"/>
</dbReference>
<evidence type="ECO:0000313" key="3">
    <source>
        <dbReference type="Proteomes" id="UP000387223"/>
    </source>
</evidence>
<dbReference type="AlphaFoldDB" id="A0A5M3Q0Q3"/>
<dbReference type="EMBL" id="BGZI01000015">
    <property type="protein sequence ID" value="GBO88667.1"/>
    <property type="molecule type" value="Genomic_DNA"/>
</dbReference>
<accession>A0A5M3Q0Q3</accession>
<dbReference type="InterPro" id="IPR027417">
    <property type="entry name" value="P-loop_NTPase"/>
</dbReference>
<dbReference type="InterPro" id="IPR008571">
    <property type="entry name" value="HerA-like"/>
</dbReference>
<feature type="domain" description="Helicase HerA central" evidence="1">
    <location>
        <begin position="8"/>
        <end position="208"/>
    </location>
</feature>
<evidence type="ECO:0000259" key="1">
    <source>
        <dbReference type="Pfam" id="PF01935"/>
    </source>
</evidence>
<dbReference type="Gene3D" id="3.40.50.300">
    <property type="entry name" value="P-loop containing nucleotide triphosphate hydrolases"/>
    <property type="match status" value="2"/>
</dbReference>
<dbReference type="SUPFAM" id="SSF52540">
    <property type="entry name" value="P-loop containing nucleoside triphosphate hydrolases"/>
    <property type="match status" value="1"/>
</dbReference>
<protein>
    <recommendedName>
        <fullName evidence="1">Helicase HerA central domain-containing protein</fullName>
    </recommendedName>
</protein>